<reference evidence="1" key="1">
    <citation type="submission" date="2019-10" db="EMBL/GenBank/DDBJ databases">
        <authorList>
            <person name="Soares A.E.R."/>
            <person name="Aleixo A."/>
            <person name="Schneider P."/>
            <person name="Miyaki C.Y."/>
            <person name="Schneider M.P."/>
            <person name="Mello C."/>
            <person name="Vasconcelos A.T.R."/>
        </authorList>
    </citation>
    <scope>NUCLEOTIDE SEQUENCE</scope>
    <source>
        <tissue evidence="1">Muscle</tissue>
    </source>
</reference>
<comment type="caution">
    <text evidence="1">The sequence shown here is derived from an EMBL/GenBank/DDBJ whole genome shotgun (WGS) entry which is preliminary data.</text>
</comment>
<evidence type="ECO:0000313" key="2">
    <source>
        <dbReference type="Proteomes" id="UP001145742"/>
    </source>
</evidence>
<protein>
    <recommendedName>
        <fullName evidence="3">Reverse transcriptase domain-containing protein</fullName>
    </recommendedName>
</protein>
<organism evidence="1 2">
    <name type="scientific">Willisornis vidua</name>
    <name type="common">Xingu scale-backed antbird</name>
    <dbReference type="NCBI Taxonomy" id="1566151"/>
    <lineage>
        <taxon>Eukaryota</taxon>
        <taxon>Metazoa</taxon>
        <taxon>Chordata</taxon>
        <taxon>Craniata</taxon>
        <taxon>Vertebrata</taxon>
        <taxon>Euteleostomi</taxon>
        <taxon>Archelosauria</taxon>
        <taxon>Archosauria</taxon>
        <taxon>Dinosauria</taxon>
        <taxon>Saurischia</taxon>
        <taxon>Theropoda</taxon>
        <taxon>Coelurosauria</taxon>
        <taxon>Aves</taxon>
        <taxon>Neognathae</taxon>
        <taxon>Neoaves</taxon>
        <taxon>Telluraves</taxon>
        <taxon>Australaves</taxon>
        <taxon>Passeriformes</taxon>
        <taxon>Thamnophilidae</taxon>
        <taxon>Willisornis</taxon>
    </lineage>
</organism>
<name>A0ABQ9CXK6_9PASS</name>
<proteinExistence type="predicted"/>
<gene>
    <name evidence="1" type="ORF">WISP_104143</name>
</gene>
<evidence type="ECO:0000313" key="1">
    <source>
        <dbReference type="EMBL" id="KAJ7411138.1"/>
    </source>
</evidence>
<dbReference type="PANTHER" id="PTHR33332">
    <property type="entry name" value="REVERSE TRANSCRIPTASE DOMAIN-CONTAINING PROTEIN"/>
    <property type="match status" value="1"/>
</dbReference>
<accession>A0ABQ9CXK6</accession>
<keyword evidence="2" id="KW-1185">Reference proteome</keyword>
<sequence length="298" mass="33863">MRRDKKICTETDCAWKNFVILKAFEGDIKLSSVVEIPEGQVIIQRDLDKIEKCAHGSIMRFNKTKCTVLHVVWGHPWYQQKLEEEQIKSSPAEKDFGVLVDERLDMIQQCALAAQKVNVIVGCIKTSMARAASKERKEETKRKSDLLITNHYKVRAHNNFLGGKSCKECEQSHQVQEYLVLKPEKAKEFPELKLQLCKREEDPEHLNAIQPKGETFSVPHIQTPIPCKEGNKALLRHREGCERDASLRESSSSTMCSATSNMAESLEKMGIEIYLDLLSVYTNETILSVISVSKPTIC</sequence>
<evidence type="ECO:0008006" key="3">
    <source>
        <dbReference type="Google" id="ProtNLM"/>
    </source>
</evidence>
<dbReference type="Proteomes" id="UP001145742">
    <property type="component" value="Unassembled WGS sequence"/>
</dbReference>
<dbReference type="EMBL" id="WHWB01034354">
    <property type="protein sequence ID" value="KAJ7411138.1"/>
    <property type="molecule type" value="Genomic_DNA"/>
</dbReference>